<evidence type="ECO:0000313" key="6">
    <source>
        <dbReference type="Proteomes" id="UP000653904"/>
    </source>
</evidence>
<dbReference type="EMBL" id="JACOOW010000005">
    <property type="protein sequence ID" value="MBC5656317.1"/>
    <property type="molecule type" value="Genomic_DNA"/>
</dbReference>
<evidence type="ECO:0000256" key="4">
    <source>
        <dbReference type="ARBA" id="ARBA00069700"/>
    </source>
</evidence>
<dbReference type="SFLD" id="SFLDS00028">
    <property type="entry name" value="Proline_Racemase"/>
    <property type="match status" value="1"/>
</dbReference>
<gene>
    <name evidence="5" type="ORF">H8S19_04430</name>
</gene>
<keyword evidence="6" id="KW-1185">Reference proteome</keyword>
<dbReference type="GO" id="GO:0018112">
    <property type="term" value="F:proline racemase activity"/>
    <property type="evidence" value="ECO:0007669"/>
    <property type="project" value="UniProtKB-EC"/>
</dbReference>
<dbReference type="SUPFAM" id="SSF54506">
    <property type="entry name" value="Diaminopimelate epimerase-like"/>
    <property type="match status" value="1"/>
</dbReference>
<dbReference type="FunFam" id="3.10.310.10:FF:000005">
    <property type="entry name" value="Proline racemase"/>
    <property type="match status" value="1"/>
</dbReference>
<proteinExistence type="inferred from homology"/>
<dbReference type="Pfam" id="PF05544">
    <property type="entry name" value="Pro_racemase"/>
    <property type="match status" value="1"/>
</dbReference>
<dbReference type="GO" id="GO:0047580">
    <property type="term" value="F:4-hydroxyproline epimerase activity"/>
    <property type="evidence" value="ECO:0007669"/>
    <property type="project" value="TreeGrafter"/>
</dbReference>
<evidence type="ECO:0000256" key="2">
    <source>
        <dbReference type="ARBA" id="ARBA00052373"/>
    </source>
</evidence>
<dbReference type="Proteomes" id="UP000653904">
    <property type="component" value="Unassembled WGS sequence"/>
</dbReference>
<organism evidence="5 6">
    <name type="scientific">Clostridium segne</name>
    <dbReference type="NCBI Taxonomy" id="2763038"/>
    <lineage>
        <taxon>Bacteria</taxon>
        <taxon>Bacillati</taxon>
        <taxon>Bacillota</taxon>
        <taxon>Clostridia</taxon>
        <taxon>Eubacteriales</taxon>
        <taxon>Clostridiaceae</taxon>
        <taxon>Clostridium</taxon>
    </lineage>
</organism>
<dbReference type="PIRSF" id="PIRSF029792">
    <property type="entry name" value="Pro_racemase"/>
    <property type="match status" value="1"/>
</dbReference>
<name>A0AAW3X1F9_9CLOT</name>
<reference evidence="5 6" key="1">
    <citation type="submission" date="2020-08" db="EMBL/GenBank/DDBJ databases">
        <title>Genome public.</title>
        <authorList>
            <person name="Liu C."/>
            <person name="Sun Q."/>
        </authorList>
    </citation>
    <scope>NUCLEOTIDE SEQUENCE [LARGE SCALE GENOMIC DNA]</scope>
    <source>
        <strain evidence="5 6">BX14</strain>
    </source>
</reference>
<accession>A0AAW3X1F9</accession>
<dbReference type="PANTHER" id="PTHR33442:SF5">
    <property type="entry name" value="BIFUNCTIONAL TRANS-3-HYDROXY-L-PROLINE DEHYDRATASE_2-EPIMERASE"/>
    <property type="match status" value="1"/>
</dbReference>
<dbReference type="AlphaFoldDB" id="A0AAW3X1F9"/>
<evidence type="ECO:0000313" key="5">
    <source>
        <dbReference type="EMBL" id="MBC5656317.1"/>
    </source>
</evidence>
<evidence type="ECO:0000256" key="1">
    <source>
        <dbReference type="ARBA" id="ARBA00007529"/>
    </source>
</evidence>
<dbReference type="InterPro" id="IPR008794">
    <property type="entry name" value="Pro_racemase_fam"/>
</dbReference>
<dbReference type="Gene3D" id="3.10.310.10">
    <property type="entry name" value="Diaminopimelate Epimerase, Chain A, domain 1"/>
    <property type="match status" value="2"/>
</dbReference>
<comment type="similarity">
    <text evidence="1">Belongs to the proline racemase family.</text>
</comment>
<dbReference type="EC" id="5.1.1.4" evidence="3"/>
<dbReference type="PANTHER" id="PTHR33442">
    <property type="entry name" value="TRANS-3-HYDROXY-L-PROLINE DEHYDRATASE"/>
    <property type="match status" value="1"/>
</dbReference>
<comment type="caution">
    <text evidence="5">The sequence shown here is derived from an EMBL/GenBank/DDBJ whole genome shotgun (WGS) entry which is preliminary data.</text>
</comment>
<sequence>MKGRKAVTCIETHTEGEPTRTILSGFPEIPGNTMEEKMLYMMQEQDWMRKAICFEPRGNDVMSGTIVTKPCNPEADFGVLYYEVGNWMPMCGHDTIGVSTALIESGLLKAEEPYTYATLDTPSGLVKVKIEVKDGKAVRVSFKNAPAFVMNRDVKVQVPGYGEIPLDIAYGGNVFALVPASAMGLKLDKENAKEIVEKGNYLKKFINEQVTVKHPYLEIMNQVTHVEFFEPGTEGVSDVKNAVVIPPAAIDRSPCGTGTSAKMALLHAEGKLAVGQSFVHESLIGSLFHCHIVEETEVAGIPAVVPEISGRAFVMGESTWLFDPDDPFPEGFLLG</sequence>
<evidence type="ECO:0000256" key="3">
    <source>
        <dbReference type="ARBA" id="ARBA00067038"/>
    </source>
</evidence>
<protein>
    <recommendedName>
        <fullName evidence="4">Proline racemase</fullName>
        <ecNumber evidence="3">5.1.1.4</ecNumber>
    </recommendedName>
</protein>
<comment type="catalytic activity">
    <reaction evidence="2">
        <text>L-proline = D-proline</text>
        <dbReference type="Rhea" id="RHEA:10680"/>
        <dbReference type="ChEBI" id="CHEBI:57726"/>
        <dbReference type="ChEBI" id="CHEBI:60039"/>
        <dbReference type="EC" id="5.1.1.4"/>
    </reaction>
</comment>